<dbReference type="EMBL" id="CP034726">
    <property type="protein sequence ID" value="QBP18703.1"/>
    <property type="molecule type" value="Genomic_DNA"/>
</dbReference>
<accession>A0A4P6ZM63</accession>
<dbReference type="GO" id="GO:0046872">
    <property type="term" value="F:metal ion binding"/>
    <property type="evidence" value="ECO:0007669"/>
    <property type="project" value="InterPro"/>
</dbReference>
<dbReference type="InterPro" id="IPR011761">
    <property type="entry name" value="ATP-grasp"/>
</dbReference>
<dbReference type="KEGG" id="lji:ELX58_06090"/>
<dbReference type="GO" id="GO:0005524">
    <property type="term" value="F:ATP binding"/>
    <property type="evidence" value="ECO:0007669"/>
    <property type="project" value="UniProtKB-UniRule"/>
</dbReference>
<evidence type="ECO:0000313" key="4">
    <source>
        <dbReference type="Proteomes" id="UP000294321"/>
    </source>
</evidence>
<proteinExistence type="predicted"/>
<evidence type="ECO:0000259" key="2">
    <source>
        <dbReference type="PROSITE" id="PS50975"/>
    </source>
</evidence>
<dbReference type="OrthoDB" id="5420347at2"/>
<feature type="domain" description="ATP-grasp" evidence="2">
    <location>
        <begin position="126"/>
        <end position="327"/>
    </location>
</feature>
<keyword evidence="1" id="KW-0067">ATP-binding</keyword>
<dbReference type="Gene3D" id="3.30.470.20">
    <property type="entry name" value="ATP-grasp fold, B domain"/>
    <property type="match status" value="1"/>
</dbReference>
<evidence type="ECO:0000313" key="3">
    <source>
        <dbReference type="EMBL" id="QBP18703.1"/>
    </source>
</evidence>
<keyword evidence="1" id="KW-0547">Nucleotide-binding</keyword>
<dbReference type="PROSITE" id="PS50975">
    <property type="entry name" value="ATP_GRASP"/>
    <property type="match status" value="1"/>
</dbReference>
<sequence length="417" mass="49457">MNKQPKFTVILLGSDFNVYGMARSLYSKYGQPIKAYAQRQFSPTRFTKIVNLTTIPGFASDPVWIQTMRKLKKKYASHKEPVILIGCSDGYAELISKHKDELSDVFDCPYVDYKEIKQLNDKENFYHVCDKYHLPYPKTQIITRKMYDDKSPIKQPFGYPVELKPANSVEWLKIQFKGRRKTFTIKSEKEFRHIVYEIYSHGYQSDLILQDFIPGDDSNMRVLNAYVDKYHKVRMMCLGHPLLEDCTPSQIGNYVAILPEYNKKIYDTVKKFLEAIKFVGYANFDIKFDRRDDSFKVFEINLRQGRSSFYVSLNGYNLADWAVQDYAFDSLKGKPCVYANKDPKKYMLWLGVGKNVFKHYTKDSPDKRTAMKLIKEGRYGRTFWYRKDRNFHRWLLLKWIDHNYTKNFEKYFALTKE</sequence>
<dbReference type="SUPFAM" id="SSF56059">
    <property type="entry name" value="Glutathione synthetase ATP-binding domain-like"/>
    <property type="match status" value="1"/>
</dbReference>
<organism evidence="3 4">
    <name type="scientific">Acetilactobacillus jinshanensis</name>
    <dbReference type="NCBI Taxonomy" id="1720083"/>
    <lineage>
        <taxon>Bacteria</taxon>
        <taxon>Bacillati</taxon>
        <taxon>Bacillota</taxon>
        <taxon>Bacilli</taxon>
        <taxon>Lactobacillales</taxon>
        <taxon>Lactobacillaceae</taxon>
        <taxon>Acetilactobacillus</taxon>
    </lineage>
</organism>
<evidence type="ECO:0000256" key="1">
    <source>
        <dbReference type="PROSITE-ProRule" id="PRU00409"/>
    </source>
</evidence>
<gene>
    <name evidence="3" type="ORF">ELX58_06090</name>
</gene>
<protein>
    <submittedName>
        <fullName evidence="3">Carboxylate--amine ligase</fullName>
    </submittedName>
</protein>
<dbReference type="Proteomes" id="UP000294321">
    <property type="component" value="Chromosome"/>
</dbReference>
<dbReference type="AlphaFoldDB" id="A0A4P6ZM63"/>
<keyword evidence="3" id="KW-0436">Ligase</keyword>
<reference evidence="4" key="1">
    <citation type="submission" date="2018-12" db="EMBL/GenBank/DDBJ databases">
        <title>A new species of lactobacillus.</title>
        <authorList>
            <person name="Jian Y."/>
            <person name="Xin L."/>
            <person name="Hong Z.J."/>
            <person name="Ming L.Z."/>
            <person name="Hong X.Z."/>
        </authorList>
    </citation>
    <scope>NUCLEOTIDE SEQUENCE [LARGE SCALE GENOMIC DNA]</scope>
    <source>
        <strain evidence="4">HSLZ-75</strain>
    </source>
</reference>
<name>A0A4P6ZM63_9LACO</name>
<dbReference type="RefSeq" id="WP_133442261.1">
    <property type="nucleotide sequence ID" value="NZ_CP034726.1"/>
</dbReference>
<dbReference type="GO" id="GO:0016874">
    <property type="term" value="F:ligase activity"/>
    <property type="evidence" value="ECO:0007669"/>
    <property type="project" value="UniProtKB-KW"/>
</dbReference>
<keyword evidence="4" id="KW-1185">Reference proteome</keyword>